<comment type="similarity">
    <text evidence="1">Belongs to the glycosyl hydrolase 29 family.</text>
</comment>
<sequence>MKNVRKLVASVVIGSIVCQMMPVKVIAETINSIMPPEAFGAIPNQSQLNYHEEELAAFIHFGMNTFTNSEWGNGKENPNNFNPTDLDADEWVRTLKEAGFKRIIMIGKHHDGFVLWKSEVTDHDVEKSTDWQATKGGEGDVLAEVSAACTKYDMDMGLYLSPWDANAPSYGYGEGTNDETDTNGDYNEFYMAQLREVLGNPKYGNNGKFIEVWMDGAKGSGAAAQHYEFDKWFDLIEELQPGAVVFSPYGTDVRWIGNESGKAGDPVWSKINKQRIRDRYDQGLGDDNQYLNNGDPQGDIWSVGECDVSLTSGWFWHQGNGPKTIEQLAEIYFKSVGRGQPLLLNVAPDKTGHFTAEDIARIKEFSNAINNTFDENLATPDTTTAEASSVRGNSMKFSATNVLDDNDDTYWTMDDGETTGSITIDLGEEKIFDVISIEEYIKLGQRVSEFSVDVFTNGVWRNFGRGKTIGAKRLVRNSAVSASKIRINIEDSLAVPLIENVEVYKADEAFEVEALTPAGTDFIDNVDFDNKDRWIQEDIGIGNTGMYSSNSGTNASFKFTGTKAWIVGTFDPSHGIMEVWIDDEKVDEVDTYKPERSVSQIIYSTDDLEYGEHTVKIVVKGEKNSSSRGNAIGLDCAYYLNNNGAGMFEIEEDNYTVNEGDTKEIKIKRVGGTTGLATVHFSTSPDSAVHGRHYNDVNEIIEFVDGQETATISISTVDNNEKAGNVKFFCNIDTPTNGAIIGFNKKSEVTIIDNDIDRPYTEENPFFLPGTFGEEKLLEAEDLQLGGTGGEIESKDGASDGKVVGWLGNTSRGNAWLNMWVNSEEASAYDMEIRYLAGANDILYYTNNDGSILGEIQCENTSPNFGTKTIRVDLNKGLDKIKFFNDDASTVNIDSIKITKVGVDKSDLVKVIENAKNIIENETDKYTESSIDALKEAIAIAE</sequence>
<keyword evidence="4" id="KW-0677">Repeat</keyword>
<dbReference type="RefSeq" id="WP_204572753.1">
    <property type="nucleotide sequence ID" value="NZ_JACJLL010000193.1"/>
</dbReference>
<evidence type="ECO:0000256" key="2">
    <source>
        <dbReference type="ARBA" id="ARBA00012662"/>
    </source>
</evidence>
<evidence type="ECO:0000313" key="10">
    <source>
        <dbReference type="EMBL" id="MBM6820894.1"/>
    </source>
</evidence>
<proteinExistence type="inferred from homology"/>
<feature type="non-terminal residue" evidence="10">
    <location>
        <position position="942"/>
    </location>
</feature>
<dbReference type="EMBL" id="JACJLL010000193">
    <property type="protein sequence ID" value="MBM6820894.1"/>
    <property type="molecule type" value="Genomic_DNA"/>
</dbReference>
<name>A0ABS2FK69_9CLOT</name>
<evidence type="ECO:0000256" key="5">
    <source>
        <dbReference type="ARBA" id="ARBA00022801"/>
    </source>
</evidence>
<keyword evidence="11" id="KW-1185">Reference proteome</keyword>
<dbReference type="SUPFAM" id="SSF141072">
    <property type="entry name" value="CalX-like"/>
    <property type="match status" value="1"/>
</dbReference>
<evidence type="ECO:0000256" key="4">
    <source>
        <dbReference type="ARBA" id="ARBA00022737"/>
    </source>
</evidence>
<dbReference type="SMART" id="SM00812">
    <property type="entry name" value="Alpha_L_fucos"/>
    <property type="match status" value="1"/>
</dbReference>
<evidence type="ECO:0000256" key="6">
    <source>
        <dbReference type="ARBA" id="ARBA00022837"/>
    </source>
</evidence>
<accession>A0ABS2FK69</accession>
<evidence type="ECO:0000313" key="11">
    <source>
        <dbReference type="Proteomes" id="UP000767334"/>
    </source>
</evidence>
<dbReference type="Gene3D" id="2.60.40.2030">
    <property type="match status" value="1"/>
</dbReference>
<dbReference type="InterPro" id="IPR017853">
    <property type="entry name" value="GH"/>
</dbReference>
<dbReference type="Pfam" id="PF00754">
    <property type="entry name" value="F5_F8_type_C"/>
    <property type="match status" value="1"/>
</dbReference>
<evidence type="ECO:0000256" key="3">
    <source>
        <dbReference type="ARBA" id="ARBA00022729"/>
    </source>
</evidence>
<evidence type="ECO:0000256" key="7">
    <source>
        <dbReference type="ARBA" id="ARBA00023295"/>
    </source>
</evidence>
<dbReference type="InterPro" id="IPR057739">
    <property type="entry name" value="Glyco_hydro_29_N"/>
</dbReference>
<dbReference type="PANTHER" id="PTHR10030:SF37">
    <property type="entry name" value="ALPHA-L-FUCOSIDASE-RELATED"/>
    <property type="match status" value="1"/>
</dbReference>
<keyword evidence="5" id="KW-0378">Hydrolase</keyword>
<comment type="caution">
    <text evidence="10">The sequence shown here is derived from an EMBL/GenBank/DDBJ whole genome shotgun (WGS) entry which is preliminary data.</text>
</comment>
<dbReference type="InterPro" id="IPR000421">
    <property type="entry name" value="FA58C"/>
</dbReference>
<evidence type="ECO:0000259" key="8">
    <source>
        <dbReference type="PROSITE" id="PS50022"/>
    </source>
</evidence>
<dbReference type="InterPro" id="IPR008979">
    <property type="entry name" value="Galactose-bd-like_sf"/>
</dbReference>
<dbReference type="PROSITE" id="PS51175">
    <property type="entry name" value="CBM6"/>
    <property type="match status" value="1"/>
</dbReference>
<dbReference type="SMART" id="SM00237">
    <property type="entry name" value="Calx_beta"/>
    <property type="match status" value="1"/>
</dbReference>
<keyword evidence="3" id="KW-0732">Signal</keyword>
<organism evidence="10 11">
    <name type="scientific">Clostridium saudiense</name>
    <dbReference type="NCBI Taxonomy" id="1414720"/>
    <lineage>
        <taxon>Bacteria</taxon>
        <taxon>Bacillati</taxon>
        <taxon>Bacillota</taxon>
        <taxon>Clostridia</taxon>
        <taxon>Eubacteriales</taxon>
        <taxon>Clostridiaceae</taxon>
        <taxon>Clostridium</taxon>
    </lineage>
</organism>
<evidence type="ECO:0000259" key="9">
    <source>
        <dbReference type="PROSITE" id="PS51175"/>
    </source>
</evidence>
<feature type="domain" description="F5/8 type C" evidence="8">
    <location>
        <begin position="366"/>
        <end position="506"/>
    </location>
</feature>
<dbReference type="Gene3D" id="2.60.120.260">
    <property type="entry name" value="Galactose-binding domain-like"/>
    <property type="match status" value="3"/>
</dbReference>
<keyword evidence="7" id="KW-0326">Glycosidase</keyword>
<dbReference type="InterPro" id="IPR005084">
    <property type="entry name" value="CBM6"/>
</dbReference>
<dbReference type="SUPFAM" id="SSF49785">
    <property type="entry name" value="Galactose-binding domain-like"/>
    <property type="match status" value="2"/>
</dbReference>
<dbReference type="InterPro" id="IPR003644">
    <property type="entry name" value="Calx_beta"/>
</dbReference>
<dbReference type="Pfam" id="PF03160">
    <property type="entry name" value="Calx-beta"/>
    <property type="match status" value="1"/>
</dbReference>
<dbReference type="InterPro" id="IPR000933">
    <property type="entry name" value="Glyco_hydro_29"/>
</dbReference>
<dbReference type="Pfam" id="PF01120">
    <property type="entry name" value="Alpha_L_fucos"/>
    <property type="match status" value="1"/>
</dbReference>
<dbReference type="PANTHER" id="PTHR10030">
    <property type="entry name" value="ALPHA-L-FUCOSIDASE"/>
    <property type="match status" value="1"/>
</dbReference>
<keyword evidence="6" id="KW-0106">Calcium</keyword>
<dbReference type="SUPFAM" id="SSF51445">
    <property type="entry name" value="(Trans)glycosidases"/>
    <property type="match status" value="1"/>
</dbReference>
<dbReference type="EC" id="3.2.1.51" evidence="2"/>
<dbReference type="InterPro" id="IPR038081">
    <property type="entry name" value="CalX-like_sf"/>
</dbReference>
<reference evidence="10 11" key="1">
    <citation type="journal article" date="2021" name="Sci. Rep.">
        <title>The distribution of antibiotic resistance genes in chicken gut microbiota commensals.</title>
        <authorList>
            <person name="Juricova H."/>
            <person name="Matiasovicova J."/>
            <person name="Kubasova T."/>
            <person name="Cejkova D."/>
            <person name="Rychlik I."/>
        </authorList>
    </citation>
    <scope>NUCLEOTIDE SEQUENCE [LARGE SCALE GENOMIC DNA]</scope>
    <source>
        <strain evidence="10 11">An435</strain>
    </source>
</reference>
<gene>
    <name evidence="10" type="ORF">H6A19_16380</name>
</gene>
<feature type="domain" description="CBM6" evidence="9">
    <location>
        <begin position="776"/>
        <end position="899"/>
    </location>
</feature>
<evidence type="ECO:0000256" key="1">
    <source>
        <dbReference type="ARBA" id="ARBA00007951"/>
    </source>
</evidence>
<dbReference type="PROSITE" id="PS50022">
    <property type="entry name" value="FA58C_3"/>
    <property type="match status" value="1"/>
</dbReference>
<dbReference type="Gene3D" id="3.20.20.80">
    <property type="entry name" value="Glycosidases"/>
    <property type="match status" value="1"/>
</dbReference>
<dbReference type="Proteomes" id="UP000767334">
    <property type="component" value="Unassembled WGS sequence"/>
</dbReference>
<protein>
    <recommendedName>
        <fullName evidence="2">alpha-L-fucosidase</fullName>
        <ecNumber evidence="2">3.2.1.51</ecNumber>
    </recommendedName>
</protein>